<feature type="domain" description="Zinc finger CGNR" evidence="1">
    <location>
        <begin position="147"/>
        <end position="189"/>
    </location>
</feature>
<dbReference type="PANTHER" id="PTHR35525:SF3">
    <property type="entry name" value="BLL6575 PROTEIN"/>
    <property type="match status" value="1"/>
</dbReference>
<dbReference type="Gene3D" id="1.10.3300.10">
    <property type="entry name" value="Jann2411-like domain"/>
    <property type="match status" value="1"/>
</dbReference>
<keyword evidence="3" id="KW-1185">Reference proteome</keyword>
<dbReference type="PANTHER" id="PTHR35525">
    <property type="entry name" value="BLL6575 PROTEIN"/>
    <property type="match status" value="1"/>
</dbReference>
<dbReference type="Pfam" id="PF07336">
    <property type="entry name" value="ABATE"/>
    <property type="match status" value="1"/>
</dbReference>
<evidence type="ECO:0000259" key="1">
    <source>
        <dbReference type="Pfam" id="PF11706"/>
    </source>
</evidence>
<accession>A0A6J5EVZ5</accession>
<dbReference type="EMBL" id="CADIKF010000073">
    <property type="protein sequence ID" value="CAB3770768.1"/>
    <property type="molecule type" value="Genomic_DNA"/>
</dbReference>
<dbReference type="AlphaFoldDB" id="A0A6J5EVZ5"/>
<dbReference type="Proteomes" id="UP000494329">
    <property type="component" value="Unassembled WGS sequence"/>
</dbReference>
<dbReference type="SUPFAM" id="SSF160904">
    <property type="entry name" value="Jann2411-like"/>
    <property type="match status" value="1"/>
</dbReference>
<protein>
    <recommendedName>
        <fullName evidence="1">Zinc finger CGNR domain-containing protein</fullName>
    </recommendedName>
</protein>
<dbReference type="InterPro" id="IPR021005">
    <property type="entry name" value="Znf_CGNR"/>
</dbReference>
<dbReference type="InterPro" id="IPR023286">
    <property type="entry name" value="ABATE_dom_sf"/>
</dbReference>
<name>A0A6J5EVZ5_9BURK</name>
<proteinExistence type="predicted"/>
<dbReference type="InterPro" id="IPR010852">
    <property type="entry name" value="ABATE"/>
</dbReference>
<gene>
    <name evidence="2" type="ORF">LMG29739_05868</name>
</gene>
<evidence type="ECO:0000313" key="3">
    <source>
        <dbReference type="Proteomes" id="UP000494329"/>
    </source>
</evidence>
<evidence type="ECO:0000313" key="2">
    <source>
        <dbReference type="EMBL" id="CAB3770768.1"/>
    </source>
</evidence>
<organism evidence="2 3">
    <name type="scientific">Paraburkholderia solisilvae</name>
    <dbReference type="NCBI Taxonomy" id="624376"/>
    <lineage>
        <taxon>Bacteria</taxon>
        <taxon>Pseudomonadati</taxon>
        <taxon>Pseudomonadota</taxon>
        <taxon>Betaproteobacteria</taxon>
        <taxon>Burkholderiales</taxon>
        <taxon>Burkholderiaceae</taxon>
        <taxon>Paraburkholderia</taxon>
    </lineage>
</organism>
<reference evidence="2 3" key="1">
    <citation type="submission" date="2020-04" db="EMBL/GenBank/DDBJ databases">
        <authorList>
            <person name="De Canck E."/>
        </authorList>
    </citation>
    <scope>NUCLEOTIDE SEQUENCE [LARGE SCALE GENOMIC DNA]</scope>
    <source>
        <strain evidence="2 3">LMG 29739</strain>
    </source>
</reference>
<dbReference type="Pfam" id="PF11706">
    <property type="entry name" value="zf-CGNR"/>
    <property type="match status" value="1"/>
</dbReference>
<sequence>MLAPSQAFLQLADDRALDFVNTVTRTESGLYEYLQTDSDVVAWLQTMGFLDAKEQPAFRKGALVGAARHLRDTIKKLILQKKDGKRVDVAALNSFLSHARYHVNLVRKAHGELDVVHEYERSSPEQLLSPVAQAAAELLAAGDFELVRKCESDDCVLWFYDRTKAHRRRWCSMASCGNRHKVASFRARQKQAAGD</sequence>